<dbReference type="PIRSF" id="PIRSF036762">
    <property type="entry name" value="GAA1"/>
    <property type="match status" value="1"/>
</dbReference>
<gene>
    <name evidence="3" type="ORF">TTEB3V08_LOCUS8500</name>
</gene>
<feature type="compositionally biased region" description="Acidic residues" evidence="1">
    <location>
        <begin position="363"/>
        <end position="383"/>
    </location>
</feature>
<evidence type="ECO:0000313" key="3">
    <source>
        <dbReference type="EMBL" id="CAD7460574.1"/>
    </source>
</evidence>
<protein>
    <recommendedName>
        <fullName evidence="4">Glycosylphosphatidylinositol anchor attachment 1 protein</fullName>
    </recommendedName>
</protein>
<dbReference type="PANTHER" id="PTHR13304">
    <property type="entry name" value="GLYCOSYLPHOSPHATIDYLINOSITOL ANCHOR ATTACHMENT 1 PROTEIN"/>
    <property type="match status" value="1"/>
</dbReference>
<keyword evidence="2" id="KW-1133">Transmembrane helix</keyword>
<feature type="transmembrane region" description="Helical" evidence="2">
    <location>
        <begin position="548"/>
        <end position="568"/>
    </location>
</feature>
<dbReference type="GO" id="GO:0016255">
    <property type="term" value="P:attachment of GPI anchor to protein"/>
    <property type="evidence" value="ECO:0007669"/>
    <property type="project" value="TreeGrafter"/>
</dbReference>
<feature type="transmembrane region" description="Helical" evidence="2">
    <location>
        <begin position="753"/>
        <end position="776"/>
    </location>
</feature>
<feature type="transmembrane region" description="Helical" evidence="2">
    <location>
        <begin position="671"/>
        <end position="689"/>
    </location>
</feature>
<dbReference type="GO" id="GO:0042765">
    <property type="term" value="C:GPI-anchor transamidase complex"/>
    <property type="evidence" value="ECO:0007669"/>
    <property type="project" value="InterPro"/>
</dbReference>
<dbReference type="Pfam" id="PF04114">
    <property type="entry name" value="Gaa1"/>
    <property type="match status" value="2"/>
</dbReference>
<feature type="region of interest" description="Disordered" evidence="1">
    <location>
        <begin position="363"/>
        <end position="389"/>
    </location>
</feature>
<proteinExistence type="predicted"/>
<name>A0A7R9ILD0_9NEOP</name>
<dbReference type="InterPro" id="IPR007246">
    <property type="entry name" value="Gaa1"/>
</dbReference>
<evidence type="ECO:0000256" key="1">
    <source>
        <dbReference type="SAM" id="MobiDB-lite"/>
    </source>
</evidence>
<feature type="transmembrane region" description="Helical" evidence="2">
    <location>
        <begin position="809"/>
        <end position="829"/>
    </location>
</feature>
<dbReference type="AlphaFoldDB" id="A0A7R9ILD0"/>
<feature type="transmembrane region" description="Helical" evidence="2">
    <location>
        <begin position="701"/>
        <end position="718"/>
    </location>
</feature>
<dbReference type="PANTHER" id="PTHR13304:SF0">
    <property type="entry name" value="GLYCOSYLPHOSPHATIDYLINOSITOL ANCHOR ATTACHMENT 1 PROTEIN"/>
    <property type="match status" value="1"/>
</dbReference>
<reference evidence="3" key="1">
    <citation type="submission" date="2020-11" db="EMBL/GenBank/DDBJ databases">
        <authorList>
            <person name="Tran Van P."/>
        </authorList>
    </citation>
    <scope>NUCLEOTIDE SEQUENCE</scope>
</reference>
<feature type="region of interest" description="Disordered" evidence="1">
    <location>
        <begin position="575"/>
        <end position="598"/>
    </location>
</feature>
<dbReference type="Gene3D" id="3.40.630.10">
    <property type="entry name" value="Zn peptidases"/>
    <property type="match status" value="1"/>
</dbReference>
<accession>A0A7R9ILD0</accession>
<evidence type="ECO:0000256" key="2">
    <source>
        <dbReference type="SAM" id="Phobius"/>
    </source>
</evidence>
<evidence type="ECO:0008006" key="4">
    <source>
        <dbReference type="Google" id="ProtNLM"/>
    </source>
</evidence>
<sequence length="838" mass="93164">MGQIMCTIPSKALDIIKSSPSIGLIGRGLEDPGSILSVPVAEWSERLTASLEDPGSILSVPVAEWSERLTASLEDSFGIAPTRTSSLVPGTYFSENALLPGLVKGDFDEDMTAKNYQLELLEESSRYPNSMPYPWLLAKFRQLSLDVYTHNFTLNYPLGYGTKYTGKNVYAILRAPRSASTEALVLSVPYRPPSSAHPGTMPSIALMLSLAKFFRRQKYWAKDVIFLVTEHEQLGIQAWLEAYHQTTCGRSGVLDHGDMTGRGGAIQAAINLELHAEKIGHVDVKVEGLNGQLPNLDLVNLVHRMCSKEGVKHTFKNRENSNHRDPVKEWFHQLKTLMAMVTTQATGIPNGNHGLFHRLETVDHEDEEEQEEGEEDQEEEGDKQEETPHTHQCFSYLVHRFGIEAVTLEGFEKKEKGSPAVFYQLGREIGSLKSLEPFFCVHVSVGEGETELARLSQQLGEGETELARLYQQLGEGETELACLYQQLGEGETELAHLSQQLGEGETELAHFVMEGLFRSLNNLLERFHQSYFFYLQPTTDRYISIGMYMPPLGLLCAALLIKAFGLWLRMQKDPADSASAPTNQKRDTDNENLDSFNDKKVEDVHEVDKAEKSKEGDRVYSVEQQVVNFSLVPVGVAVLATHVLGVALLSAPRPFTTLGLQWGGLATETSIYVGYLVAALVMILVPLLASSIGGNMESWTLLNIVALLELATLLLAVSMHNFSLALLAAAIYAPPALWMTPAKNRFLSLFQKFLWLLLHPLLLLTIVVSIFTLVTFSELPWDEVLDRSLGATKQALVFAIIDSSVYGNWVFSVATAILTPNWLIFWLVLNSKPHKVKD</sequence>
<keyword evidence="2" id="KW-0472">Membrane</keyword>
<dbReference type="EMBL" id="OE003828">
    <property type="protein sequence ID" value="CAD7460574.1"/>
    <property type="molecule type" value="Genomic_DNA"/>
</dbReference>
<keyword evidence="2" id="KW-0812">Transmembrane</keyword>
<feature type="transmembrane region" description="Helical" evidence="2">
    <location>
        <begin position="724"/>
        <end position="741"/>
    </location>
</feature>
<organism evidence="3">
    <name type="scientific">Timema tahoe</name>
    <dbReference type="NCBI Taxonomy" id="61484"/>
    <lineage>
        <taxon>Eukaryota</taxon>
        <taxon>Metazoa</taxon>
        <taxon>Ecdysozoa</taxon>
        <taxon>Arthropoda</taxon>
        <taxon>Hexapoda</taxon>
        <taxon>Insecta</taxon>
        <taxon>Pterygota</taxon>
        <taxon>Neoptera</taxon>
        <taxon>Polyneoptera</taxon>
        <taxon>Phasmatodea</taxon>
        <taxon>Timematodea</taxon>
        <taxon>Timematoidea</taxon>
        <taxon>Timematidae</taxon>
        <taxon>Timema</taxon>
    </lineage>
</organism>
<feature type="transmembrane region" description="Helical" evidence="2">
    <location>
        <begin position="626"/>
        <end position="651"/>
    </location>
</feature>